<dbReference type="AlphaFoldDB" id="A0A450U659"/>
<accession>A0A450U659</accession>
<proteinExistence type="predicted"/>
<gene>
    <name evidence="1" type="ORF">BECKLFY1418B_GA0070995_100536</name>
</gene>
<reference evidence="1" key="1">
    <citation type="submission" date="2019-02" db="EMBL/GenBank/DDBJ databases">
        <authorList>
            <person name="Gruber-Vodicka R. H."/>
            <person name="Seah K. B. B."/>
        </authorList>
    </citation>
    <scope>NUCLEOTIDE SEQUENCE</scope>
    <source>
        <strain evidence="1">BECK_M7</strain>
    </source>
</reference>
<organism evidence="1">
    <name type="scientific">Candidatus Kentrum sp. LFY</name>
    <dbReference type="NCBI Taxonomy" id="2126342"/>
    <lineage>
        <taxon>Bacteria</taxon>
        <taxon>Pseudomonadati</taxon>
        <taxon>Pseudomonadota</taxon>
        <taxon>Gammaproteobacteria</taxon>
        <taxon>Candidatus Kentrum</taxon>
    </lineage>
</organism>
<dbReference type="EMBL" id="CAADFF010000005">
    <property type="protein sequence ID" value="VFJ87000.1"/>
    <property type="molecule type" value="Genomic_DNA"/>
</dbReference>
<evidence type="ECO:0000313" key="1">
    <source>
        <dbReference type="EMBL" id="VFJ87000.1"/>
    </source>
</evidence>
<name>A0A450U659_9GAMM</name>
<protein>
    <submittedName>
        <fullName evidence="1">Uncharacterized protein</fullName>
    </submittedName>
</protein>
<sequence>MYEKLSRGFGVFFRCMDDMFIVDDTKSWETMFWLRPVGIIRVACVVGVGLRCNARLGRNKGDPLRWYAWRWYMQKDL</sequence>